<dbReference type="Proteomes" id="UP000788153">
    <property type="component" value="Unassembled WGS sequence"/>
</dbReference>
<organism evidence="3 4">
    <name type="scientific">Sphingomonas japonica</name>
    <dbReference type="NCBI Taxonomy" id="511662"/>
    <lineage>
        <taxon>Bacteria</taxon>
        <taxon>Pseudomonadati</taxon>
        <taxon>Pseudomonadota</taxon>
        <taxon>Alphaproteobacteria</taxon>
        <taxon>Sphingomonadales</taxon>
        <taxon>Sphingomonadaceae</taxon>
        <taxon>Sphingomonas</taxon>
    </lineage>
</organism>
<evidence type="ECO:0000313" key="3">
    <source>
        <dbReference type="EMBL" id="NIJ24322.1"/>
    </source>
</evidence>
<name>A0ABX0U4R2_9SPHN</name>
<evidence type="ECO:0000259" key="2">
    <source>
        <dbReference type="SMART" id="SM00867"/>
    </source>
</evidence>
<feature type="domain" description="Lipid/polyisoprenoid-binding YceI-like" evidence="2">
    <location>
        <begin position="37"/>
        <end position="206"/>
    </location>
</feature>
<feature type="chain" id="PRO_5046206920" evidence="1">
    <location>
        <begin position="19"/>
        <end position="207"/>
    </location>
</feature>
<keyword evidence="1" id="KW-0732">Signal</keyword>
<dbReference type="SMART" id="SM00867">
    <property type="entry name" value="YceI"/>
    <property type="match status" value="1"/>
</dbReference>
<keyword evidence="4" id="KW-1185">Reference proteome</keyword>
<dbReference type="PANTHER" id="PTHR34406:SF1">
    <property type="entry name" value="PROTEIN YCEI"/>
    <property type="match status" value="1"/>
</dbReference>
<sequence length="207" mass="21460">MRAALVTLALVAATPLFAQSTPQLPGARDASRITGGTYTVDPGHTLVEWSVNHFGFTPYFGLFGEATGTLTLDPKNPGAAKVDITIPVAKVTTASAGLTDHLLRAGKDGGKPDFFGPSPADARFVSTSVTVDGDEAKIAGNLTLNGVTRPVTLEAELFGAGANPMSKKETVGFTADATIKRSEFGILTAIPVVSDEVELDIVAAFEK</sequence>
<dbReference type="Pfam" id="PF04264">
    <property type="entry name" value="YceI"/>
    <property type="match status" value="1"/>
</dbReference>
<dbReference type="PANTHER" id="PTHR34406">
    <property type="entry name" value="PROTEIN YCEI"/>
    <property type="match status" value="1"/>
</dbReference>
<feature type="signal peptide" evidence="1">
    <location>
        <begin position="1"/>
        <end position="18"/>
    </location>
</feature>
<dbReference type="RefSeq" id="WP_140046693.1">
    <property type="nucleotide sequence ID" value="NZ_BAAAEV010000001.1"/>
</dbReference>
<dbReference type="InterPro" id="IPR007372">
    <property type="entry name" value="Lipid/polyisoprenoid-bd_YceI"/>
</dbReference>
<protein>
    <submittedName>
        <fullName evidence="3">Polyisoprenoid-binding protein YceI</fullName>
    </submittedName>
</protein>
<evidence type="ECO:0000313" key="4">
    <source>
        <dbReference type="Proteomes" id="UP000788153"/>
    </source>
</evidence>
<dbReference type="Gene3D" id="2.40.128.110">
    <property type="entry name" value="Lipid/polyisoprenoid-binding, YceI-like"/>
    <property type="match status" value="1"/>
</dbReference>
<gene>
    <name evidence="3" type="ORF">FHT01_001864</name>
</gene>
<comment type="caution">
    <text evidence="3">The sequence shown here is derived from an EMBL/GenBank/DDBJ whole genome shotgun (WGS) entry which is preliminary data.</text>
</comment>
<reference evidence="3 4" key="1">
    <citation type="submission" date="2020-03" db="EMBL/GenBank/DDBJ databases">
        <title>Genomic Encyclopedia of Type Strains, Phase IV (KMG-IV): sequencing the most valuable type-strain genomes for metagenomic binning, comparative biology and taxonomic classification.</title>
        <authorList>
            <person name="Goeker M."/>
        </authorList>
    </citation>
    <scope>NUCLEOTIDE SEQUENCE [LARGE SCALE GENOMIC DNA]</scope>
    <source>
        <strain evidence="3 4">DSM 22753</strain>
    </source>
</reference>
<dbReference type="EMBL" id="JAASQP010000001">
    <property type="protein sequence ID" value="NIJ24322.1"/>
    <property type="molecule type" value="Genomic_DNA"/>
</dbReference>
<dbReference type="InterPro" id="IPR036761">
    <property type="entry name" value="TTHA0802/YceI-like_sf"/>
</dbReference>
<accession>A0ABX0U4R2</accession>
<evidence type="ECO:0000256" key="1">
    <source>
        <dbReference type="SAM" id="SignalP"/>
    </source>
</evidence>
<proteinExistence type="predicted"/>
<dbReference type="SUPFAM" id="SSF101874">
    <property type="entry name" value="YceI-like"/>
    <property type="match status" value="1"/>
</dbReference>